<dbReference type="AlphaFoldDB" id="A0AAU8JAW7"/>
<dbReference type="RefSeq" id="WP_354635147.1">
    <property type="nucleotide sequence ID" value="NZ_CP159837.1"/>
</dbReference>
<name>A0AAU8JAW7_9CYAN</name>
<reference evidence="1" key="1">
    <citation type="submission" date="2024-07" db="EMBL/GenBank/DDBJ databases">
        <authorList>
            <person name="Kim Y.J."/>
            <person name="Jeong J.Y."/>
        </authorList>
    </citation>
    <scope>NUCLEOTIDE SEQUENCE</scope>
    <source>
        <strain evidence="1">GIHE-MW2</strain>
    </source>
</reference>
<proteinExistence type="predicted"/>
<accession>A0AAU8JAW7</accession>
<dbReference type="EMBL" id="CP159837">
    <property type="protein sequence ID" value="XCM36320.1"/>
    <property type="molecule type" value="Genomic_DNA"/>
</dbReference>
<organism evidence="1">
    <name type="scientific">Planktothricoides raciborskii GIHE-MW2</name>
    <dbReference type="NCBI Taxonomy" id="2792601"/>
    <lineage>
        <taxon>Bacteria</taxon>
        <taxon>Bacillati</taxon>
        <taxon>Cyanobacteriota</taxon>
        <taxon>Cyanophyceae</taxon>
        <taxon>Oscillatoriophycideae</taxon>
        <taxon>Oscillatoriales</taxon>
        <taxon>Oscillatoriaceae</taxon>
        <taxon>Planktothricoides</taxon>
    </lineage>
</organism>
<gene>
    <name evidence="1" type="ORF">ABWT76_005074</name>
</gene>
<sequence length="60" mass="7413">MLNSWYFSYICRGEHYRIRNRVSVKIYALYREIDEETRFLKNRNFIPECFALIPEETGFL</sequence>
<evidence type="ECO:0000313" key="1">
    <source>
        <dbReference type="EMBL" id="XCM36320.1"/>
    </source>
</evidence>
<protein>
    <submittedName>
        <fullName evidence="1">Uncharacterized protein</fullName>
    </submittedName>
</protein>